<evidence type="ECO:0000259" key="7">
    <source>
        <dbReference type="Pfam" id="PF01694"/>
    </source>
</evidence>
<comment type="subcellular location">
    <subcellularLocation>
        <location evidence="1">Membrane</location>
        <topology evidence="1">Multi-pass membrane protein</topology>
    </subcellularLocation>
</comment>
<accession>A0A5C6E861</accession>
<dbReference type="PANTHER" id="PTHR43731">
    <property type="entry name" value="RHOMBOID PROTEASE"/>
    <property type="match status" value="1"/>
</dbReference>
<proteinExistence type="predicted"/>
<evidence type="ECO:0000256" key="2">
    <source>
        <dbReference type="ARBA" id="ARBA00022692"/>
    </source>
</evidence>
<dbReference type="EMBL" id="SJPY01000003">
    <property type="protein sequence ID" value="TWU43409.1"/>
    <property type="molecule type" value="Genomic_DNA"/>
</dbReference>
<dbReference type="SUPFAM" id="SSF144091">
    <property type="entry name" value="Rhomboid-like"/>
    <property type="match status" value="1"/>
</dbReference>
<dbReference type="GO" id="GO:0006508">
    <property type="term" value="P:proteolysis"/>
    <property type="evidence" value="ECO:0007669"/>
    <property type="project" value="UniProtKB-KW"/>
</dbReference>
<dbReference type="InterPro" id="IPR050925">
    <property type="entry name" value="Rhomboid_protease_S54"/>
</dbReference>
<evidence type="ECO:0000313" key="8">
    <source>
        <dbReference type="EMBL" id="TWU43409.1"/>
    </source>
</evidence>
<feature type="transmembrane region" description="Helical" evidence="6">
    <location>
        <begin position="320"/>
        <end position="340"/>
    </location>
</feature>
<feature type="region of interest" description="Disordered" evidence="5">
    <location>
        <begin position="24"/>
        <end position="52"/>
    </location>
</feature>
<protein>
    <submittedName>
        <fullName evidence="8">Rhomboid protease GluP</fullName>
        <ecNumber evidence="8">3.4.21.105</ecNumber>
    </submittedName>
</protein>
<feature type="transmembrane region" description="Helical" evidence="6">
    <location>
        <begin position="119"/>
        <end position="141"/>
    </location>
</feature>
<dbReference type="OrthoDB" id="9813074at2"/>
<dbReference type="GO" id="GO:0016020">
    <property type="term" value="C:membrane"/>
    <property type="evidence" value="ECO:0007669"/>
    <property type="project" value="UniProtKB-SubCell"/>
</dbReference>
<dbReference type="Proteomes" id="UP000315471">
    <property type="component" value="Unassembled WGS sequence"/>
</dbReference>
<reference evidence="8 9" key="1">
    <citation type="submission" date="2019-02" db="EMBL/GenBank/DDBJ databases">
        <title>Deep-cultivation of Planctomycetes and their phenomic and genomic characterization uncovers novel biology.</title>
        <authorList>
            <person name="Wiegand S."/>
            <person name="Jogler M."/>
            <person name="Boedeker C."/>
            <person name="Pinto D."/>
            <person name="Vollmers J."/>
            <person name="Rivas-Marin E."/>
            <person name="Kohn T."/>
            <person name="Peeters S.H."/>
            <person name="Heuer A."/>
            <person name="Rast P."/>
            <person name="Oberbeckmann S."/>
            <person name="Bunk B."/>
            <person name="Jeske O."/>
            <person name="Meyerdierks A."/>
            <person name="Storesund J.E."/>
            <person name="Kallscheuer N."/>
            <person name="Luecker S."/>
            <person name="Lage O.M."/>
            <person name="Pohl T."/>
            <person name="Merkel B.J."/>
            <person name="Hornburger P."/>
            <person name="Mueller R.-W."/>
            <person name="Bruemmer F."/>
            <person name="Labrenz M."/>
            <person name="Spormann A.M."/>
            <person name="Op Den Camp H."/>
            <person name="Overmann J."/>
            <person name="Amann R."/>
            <person name="Jetten M.S.M."/>
            <person name="Mascher T."/>
            <person name="Medema M.H."/>
            <person name="Devos D.P."/>
            <person name="Kaster A.-K."/>
            <person name="Ovreas L."/>
            <person name="Rohde M."/>
            <person name="Galperin M.Y."/>
            <person name="Jogler C."/>
        </authorList>
    </citation>
    <scope>NUCLEOTIDE SEQUENCE [LARGE SCALE GENOMIC DNA]</scope>
    <source>
        <strain evidence="8 9">Q31b</strain>
    </source>
</reference>
<name>A0A5C6E861_9BACT</name>
<dbReference type="AlphaFoldDB" id="A0A5C6E861"/>
<evidence type="ECO:0000256" key="4">
    <source>
        <dbReference type="ARBA" id="ARBA00023136"/>
    </source>
</evidence>
<evidence type="ECO:0000256" key="3">
    <source>
        <dbReference type="ARBA" id="ARBA00022989"/>
    </source>
</evidence>
<evidence type="ECO:0000256" key="6">
    <source>
        <dbReference type="SAM" id="Phobius"/>
    </source>
</evidence>
<keyword evidence="9" id="KW-1185">Reference proteome</keyword>
<sequence length="346" mass="37081">MMAVKGRDSLKFDPLPPLVDREAATLPKANRSANITRMQSQRSHRHSHPPFEFDDRRSCMEARLVLESAGIGSHAYQQHHRWWLAVADENESAAAAELNAYELEKAESPAVNKPKRTELFGGAMAGVFAYAVILISFFLLADVSAYQINWSLLGQMQADKVTGGQWWRCVTALTLHVDGSHLISNLGFGAVFGLLAGRILGGGVAWLTIVLAGTLGNAINAFVRDPEHVSIGASTAVFAALGIMVAHALRPPALDASSAAAEKWQKRWSPLIGGVLLLAMLGIGGERTDVVAHVTGFLSGVLIGWFGCRLPTRVLASSTIQCCAAMAAMALIAFAWSLSITSPVDR</sequence>
<dbReference type="Pfam" id="PF01694">
    <property type="entry name" value="Rhomboid"/>
    <property type="match status" value="1"/>
</dbReference>
<feature type="transmembrane region" description="Helical" evidence="6">
    <location>
        <begin position="290"/>
        <end position="308"/>
    </location>
</feature>
<keyword evidence="8" id="KW-0378">Hydrolase</keyword>
<comment type="caution">
    <text evidence="8">The sequence shown here is derived from an EMBL/GenBank/DDBJ whole genome shotgun (WGS) entry which is preliminary data.</text>
</comment>
<dbReference type="GO" id="GO:0004252">
    <property type="term" value="F:serine-type endopeptidase activity"/>
    <property type="evidence" value="ECO:0007669"/>
    <property type="project" value="InterPro"/>
</dbReference>
<keyword evidence="4 6" id="KW-0472">Membrane</keyword>
<feature type="transmembrane region" description="Helical" evidence="6">
    <location>
        <begin position="268"/>
        <end position="284"/>
    </location>
</feature>
<keyword evidence="3 6" id="KW-1133">Transmembrane helix</keyword>
<gene>
    <name evidence="8" type="primary">gluP</name>
    <name evidence="8" type="ORF">Q31b_24480</name>
</gene>
<keyword evidence="8" id="KW-0645">Protease</keyword>
<dbReference type="PANTHER" id="PTHR43731:SF26">
    <property type="entry name" value="RHOMBOID-LIKE PROTEIN 10, CHLOROPLASTIC"/>
    <property type="match status" value="1"/>
</dbReference>
<evidence type="ECO:0000256" key="1">
    <source>
        <dbReference type="ARBA" id="ARBA00004141"/>
    </source>
</evidence>
<dbReference type="Gene3D" id="1.20.1540.10">
    <property type="entry name" value="Rhomboid-like"/>
    <property type="match status" value="1"/>
</dbReference>
<dbReference type="InterPro" id="IPR035952">
    <property type="entry name" value="Rhomboid-like_sf"/>
</dbReference>
<feature type="transmembrane region" description="Helical" evidence="6">
    <location>
        <begin position="204"/>
        <end position="223"/>
    </location>
</feature>
<feature type="transmembrane region" description="Helical" evidence="6">
    <location>
        <begin position="229"/>
        <end position="248"/>
    </location>
</feature>
<evidence type="ECO:0000313" key="9">
    <source>
        <dbReference type="Proteomes" id="UP000315471"/>
    </source>
</evidence>
<feature type="domain" description="Peptidase S54 rhomboid" evidence="7">
    <location>
        <begin position="164"/>
        <end position="309"/>
    </location>
</feature>
<dbReference type="EC" id="3.4.21.105" evidence="8"/>
<feature type="compositionally biased region" description="Polar residues" evidence="5">
    <location>
        <begin position="31"/>
        <end position="41"/>
    </location>
</feature>
<keyword evidence="2 6" id="KW-0812">Transmembrane</keyword>
<organism evidence="8 9">
    <name type="scientific">Novipirellula aureliae</name>
    <dbReference type="NCBI Taxonomy" id="2527966"/>
    <lineage>
        <taxon>Bacteria</taxon>
        <taxon>Pseudomonadati</taxon>
        <taxon>Planctomycetota</taxon>
        <taxon>Planctomycetia</taxon>
        <taxon>Pirellulales</taxon>
        <taxon>Pirellulaceae</taxon>
        <taxon>Novipirellula</taxon>
    </lineage>
</organism>
<evidence type="ECO:0000256" key="5">
    <source>
        <dbReference type="SAM" id="MobiDB-lite"/>
    </source>
</evidence>
<dbReference type="InterPro" id="IPR022764">
    <property type="entry name" value="Peptidase_S54_rhomboid_dom"/>
</dbReference>